<dbReference type="SUPFAM" id="SSF54909">
    <property type="entry name" value="Dimeric alpha+beta barrel"/>
    <property type="match status" value="1"/>
</dbReference>
<protein>
    <submittedName>
        <fullName evidence="2">Heme-degrading monooxygenase HmoA</fullName>
    </submittedName>
</protein>
<organism evidence="2 3">
    <name type="scientific">Corynebacterium guangdongense</name>
    <dbReference type="NCBI Taxonomy" id="1783348"/>
    <lineage>
        <taxon>Bacteria</taxon>
        <taxon>Bacillati</taxon>
        <taxon>Actinomycetota</taxon>
        <taxon>Actinomycetes</taxon>
        <taxon>Mycobacteriales</taxon>
        <taxon>Corynebacteriaceae</taxon>
        <taxon>Corynebacterium</taxon>
    </lineage>
</organism>
<dbReference type="PANTHER" id="PTHR34474">
    <property type="entry name" value="SIGNAL TRANSDUCTION PROTEIN TRAP"/>
    <property type="match status" value="1"/>
</dbReference>
<dbReference type="EMBL" id="JAVDXZ010000001">
    <property type="protein sequence ID" value="MDR7329197.1"/>
    <property type="molecule type" value="Genomic_DNA"/>
</dbReference>
<dbReference type="InterPro" id="IPR007138">
    <property type="entry name" value="ABM_dom"/>
</dbReference>
<gene>
    <name evidence="2" type="ORF">J2S39_000873</name>
</gene>
<dbReference type="Gene3D" id="3.30.70.100">
    <property type="match status" value="1"/>
</dbReference>
<dbReference type="GO" id="GO:0004497">
    <property type="term" value="F:monooxygenase activity"/>
    <property type="evidence" value="ECO:0007669"/>
    <property type="project" value="UniProtKB-KW"/>
</dbReference>
<accession>A0ABU1ZW90</accession>
<evidence type="ECO:0000313" key="2">
    <source>
        <dbReference type="EMBL" id="MDR7329197.1"/>
    </source>
</evidence>
<evidence type="ECO:0000259" key="1">
    <source>
        <dbReference type="PROSITE" id="PS51725"/>
    </source>
</evidence>
<proteinExistence type="predicted"/>
<keyword evidence="2" id="KW-0560">Oxidoreductase</keyword>
<dbReference type="Pfam" id="PF03992">
    <property type="entry name" value="ABM"/>
    <property type="match status" value="1"/>
</dbReference>
<feature type="domain" description="ABM" evidence="1">
    <location>
        <begin position="13"/>
        <end position="102"/>
    </location>
</feature>
<dbReference type="InterPro" id="IPR050404">
    <property type="entry name" value="Heme-degrading_MO"/>
</dbReference>
<name>A0ABU1ZW90_9CORY</name>
<dbReference type="InterPro" id="IPR011008">
    <property type="entry name" value="Dimeric_a/b-barrel"/>
</dbReference>
<sequence length="107" mass="12308">MTTEPPGESPMSFCKITSIAVPAPARAEFERSFAFRRGFVDIVDGFEGLQLLRPLSEGSPYQLLTFWRDEASHRAWRQANPRQDDESTKNYDVANYEVIQRVEPVRE</sequence>
<keyword evidence="3" id="KW-1185">Reference proteome</keyword>
<dbReference type="PANTHER" id="PTHR34474:SF2">
    <property type="entry name" value="SIGNAL TRANSDUCTION PROTEIN TRAP"/>
    <property type="match status" value="1"/>
</dbReference>
<comment type="caution">
    <text evidence="2">The sequence shown here is derived from an EMBL/GenBank/DDBJ whole genome shotgun (WGS) entry which is preliminary data.</text>
</comment>
<dbReference type="PROSITE" id="PS51725">
    <property type="entry name" value="ABM"/>
    <property type="match status" value="1"/>
</dbReference>
<keyword evidence="2" id="KW-0503">Monooxygenase</keyword>
<dbReference type="Proteomes" id="UP001180840">
    <property type="component" value="Unassembled WGS sequence"/>
</dbReference>
<reference evidence="2" key="1">
    <citation type="submission" date="2023-07" db="EMBL/GenBank/DDBJ databases">
        <title>Sequencing the genomes of 1000 actinobacteria strains.</title>
        <authorList>
            <person name="Klenk H.-P."/>
        </authorList>
    </citation>
    <scope>NUCLEOTIDE SEQUENCE</scope>
    <source>
        <strain evidence="2">DSM 107476</strain>
    </source>
</reference>
<evidence type="ECO:0000313" key="3">
    <source>
        <dbReference type="Proteomes" id="UP001180840"/>
    </source>
</evidence>